<dbReference type="AlphaFoldDB" id="A0A2H0VCK0"/>
<accession>A0A2H0VCK0</accession>
<evidence type="ECO:0000313" key="3">
    <source>
        <dbReference type="Proteomes" id="UP000230557"/>
    </source>
</evidence>
<proteinExistence type="predicted"/>
<dbReference type="Proteomes" id="UP000230557">
    <property type="component" value="Unassembled WGS sequence"/>
</dbReference>
<protein>
    <submittedName>
        <fullName evidence="2">Uncharacterized protein</fullName>
    </submittedName>
</protein>
<evidence type="ECO:0000313" key="2">
    <source>
        <dbReference type="EMBL" id="PIR96824.1"/>
    </source>
</evidence>
<dbReference type="EMBL" id="PFAJ01000061">
    <property type="protein sequence ID" value="PIR96824.1"/>
    <property type="molecule type" value="Genomic_DNA"/>
</dbReference>
<keyword evidence="1" id="KW-1133">Transmembrane helix</keyword>
<feature type="transmembrane region" description="Helical" evidence="1">
    <location>
        <begin position="12"/>
        <end position="33"/>
    </location>
</feature>
<comment type="caution">
    <text evidence="2">The sequence shown here is derived from an EMBL/GenBank/DDBJ whole genome shotgun (WGS) entry which is preliminary data.</text>
</comment>
<reference evidence="3" key="1">
    <citation type="submission" date="2017-09" db="EMBL/GenBank/DDBJ databases">
        <title>Depth-based differentiation of microbial function through sediment-hosted aquifers and enrichment of novel symbionts in the deep terrestrial subsurface.</title>
        <authorList>
            <person name="Probst A.J."/>
            <person name="Ladd B."/>
            <person name="Jarett J.K."/>
            <person name="Geller-Mcgrath D.E."/>
            <person name="Sieber C.M.K."/>
            <person name="Emerson J.B."/>
            <person name="Anantharaman K."/>
            <person name="Thomas B.C."/>
            <person name="Malmstrom R."/>
            <person name="Stieglmeier M."/>
            <person name="Klingl A."/>
            <person name="Woyke T."/>
            <person name="Ryan C.M."/>
            <person name="Banfield J.F."/>
        </authorList>
    </citation>
    <scope>NUCLEOTIDE SEQUENCE [LARGE SCALE GENOMIC DNA]</scope>
</reference>
<evidence type="ECO:0000256" key="1">
    <source>
        <dbReference type="SAM" id="Phobius"/>
    </source>
</evidence>
<gene>
    <name evidence="2" type="ORF">COT91_04705</name>
</gene>
<name>A0A2H0VCK0_9BACT</name>
<sequence>MSNISIKQKFFAIAGGGLVGFLIILFLVISPLLSDITEQHLRVQEQKDRLNLLIMEEASYNTARADLEKIEPRVQEIEGLFPVKERLVGFVERLEEIAQNFESDFAITITDVAEQQVVSRSRTTKEQEVYEVVPGLKKVEVIPFDFQLSGSFSGI</sequence>
<keyword evidence="1" id="KW-0472">Membrane</keyword>
<feature type="non-terminal residue" evidence="2">
    <location>
        <position position="155"/>
    </location>
</feature>
<organism evidence="2 3">
    <name type="scientific">Candidatus Doudnabacteria bacterium CG10_big_fil_rev_8_21_14_0_10_41_10</name>
    <dbReference type="NCBI Taxonomy" id="1974551"/>
    <lineage>
        <taxon>Bacteria</taxon>
        <taxon>Candidatus Doudnaibacteriota</taxon>
    </lineage>
</organism>
<keyword evidence="1" id="KW-0812">Transmembrane</keyword>